<feature type="region of interest" description="Disordered" evidence="1">
    <location>
        <begin position="1278"/>
        <end position="1300"/>
    </location>
</feature>
<proteinExistence type="predicted"/>
<evidence type="ECO:0000313" key="2">
    <source>
        <dbReference type="EMBL" id="GAA4259792.1"/>
    </source>
</evidence>
<protein>
    <submittedName>
        <fullName evidence="2">Uncharacterized protein</fullName>
    </submittedName>
</protein>
<dbReference type="Proteomes" id="UP001500620">
    <property type="component" value="Unassembled WGS sequence"/>
</dbReference>
<sequence length="1300" mass="140857">MAMPISLELVRNTHQVNTPSAGRWSTVDELALVARQSVRRFELISCLDALYDVSWRSARQLPSLAFLIGQALAGEPVGERPAGPDKVADWLQAIRRRVPLVDEYQQAERLDPDLRVHVFWDDRMWPLHPGLLQDPEQVVEQLRRYAVAADPVLVPVLGFGIADVMTIGLRAIAMQAAFRTGRRGGMSSAEDSERAQPTSGSLIEFCREVDAEGLPSWLQFPGDLQVDDRLRAAVAWCTRDAAEVSRSTWLLDGALLVQALDAVLPVPAVLVLDALATIGTQLLSLAGKRSPATASSLLDEAERAFAVSVRGLGTHFVGPVQCARSGRLTGAMFPASRRLVAVQVAVGTNERETAREADRARRRLAAVKVGHALTMDIGASNAERLATLMGPHGPLRPGEAATTALIAGSTVIRRVVIVDGPWNAPDKVRPGTVFVTLDAWRQIAASVGGDHEEFWAFLDELAELPGLRMIEGATPLTLWDTFQRQGVLFNAAMSQFQPGPDVASRWERRAACDAYEIVLRCVGLPGLRDWPFAATPTNDSLTVGQTTPYEHAVVNADPPVVFVVDADSAEERLWTQLLGDAIRTGLTELATATGGDLAAGWRAWTSAIPDAICVTFYALPANAQQAVKLLAFDGITAHLGYVPPANLTATPPMLHQQLGDVLWCLLVTTLAARDQQTTGSHIVNAATAAAEHDDARHAGEAFQQAWAQLPLTATFHRTSSARRPATRAVAATLSEGARARAQRSITSYMAGRISLDTPVDDLDQVLLGEVAAGTVELLLDELSQFGSAAALRTAAVAVERLWATRTRTDDDRVLRRALGYPTESAVDDVAVGNIVASRAADLLTEAIAGHCPETGLAMDHRDWHRLFNLAAVLVHLLGSRDQARAGISSDGHTDAEDRDLPFYAERYTADIHRTHDARHGRTLLSVSEPDPASPPGPDDGQFVSWSDIVRERIQASRKSPLHQQAARAALAANTILVAAYGTGFDEIFAVLAAAADWETRDEVAEVRVVELVETVRSWSGLQPDRLHQAVDLLTLHAGIAARITIGEPPRPLGERLSGRPFLPAPDRSATLLVMPRRVACAAELLLATVHVARLPWPDAPAEVSRAFKDWEQCEQRAFEADVEREATAPNRILIPRLKKNRAAKWGIAIPGEIDLIVIDVDQRRVFVMEAKAGHVATDMERVLYDIIDYHGTPDSGHARWTGFRSPRSGPYLPKLMNKADAIRGQLGALLRAHDLDAEADGWRVIAMVVTPAPVPAAYVPQPIIPFATIDCLSQVLADPATPGPGPQVRYDMTSTLDDGR</sequence>
<gene>
    <name evidence="2" type="ORF">GCM10022255_085850</name>
</gene>
<evidence type="ECO:0000256" key="1">
    <source>
        <dbReference type="SAM" id="MobiDB-lite"/>
    </source>
</evidence>
<keyword evidence="3" id="KW-1185">Reference proteome</keyword>
<comment type="caution">
    <text evidence="2">The sequence shown here is derived from an EMBL/GenBank/DDBJ whole genome shotgun (WGS) entry which is preliminary data.</text>
</comment>
<organism evidence="2 3">
    <name type="scientific">Dactylosporangium darangshiense</name>
    <dbReference type="NCBI Taxonomy" id="579108"/>
    <lineage>
        <taxon>Bacteria</taxon>
        <taxon>Bacillati</taxon>
        <taxon>Actinomycetota</taxon>
        <taxon>Actinomycetes</taxon>
        <taxon>Micromonosporales</taxon>
        <taxon>Micromonosporaceae</taxon>
        <taxon>Dactylosporangium</taxon>
    </lineage>
</organism>
<reference evidence="3" key="1">
    <citation type="journal article" date="2019" name="Int. J. Syst. Evol. Microbiol.">
        <title>The Global Catalogue of Microorganisms (GCM) 10K type strain sequencing project: providing services to taxonomists for standard genome sequencing and annotation.</title>
        <authorList>
            <consortium name="The Broad Institute Genomics Platform"/>
            <consortium name="The Broad Institute Genome Sequencing Center for Infectious Disease"/>
            <person name="Wu L."/>
            <person name="Ma J."/>
        </authorList>
    </citation>
    <scope>NUCLEOTIDE SEQUENCE [LARGE SCALE GENOMIC DNA]</scope>
    <source>
        <strain evidence="3">JCM 17441</strain>
    </source>
</reference>
<name>A0ABP8DMN1_9ACTN</name>
<evidence type="ECO:0000313" key="3">
    <source>
        <dbReference type="Proteomes" id="UP001500620"/>
    </source>
</evidence>
<dbReference type="EMBL" id="BAABAT010000037">
    <property type="protein sequence ID" value="GAA4259792.1"/>
    <property type="molecule type" value="Genomic_DNA"/>
</dbReference>
<dbReference type="RefSeq" id="WP_345136694.1">
    <property type="nucleotide sequence ID" value="NZ_BAABAT010000037.1"/>
</dbReference>
<accession>A0ABP8DMN1</accession>